<organism evidence="1 2">
    <name type="scientific">Triangularia verruculosa</name>
    <dbReference type="NCBI Taxonomy" id="2587418"/>
    <lineage>
        <taxon>Eukaryota</taxon>
        <taxon>Fungi</taxon>
        <taxon>Dikarya</taxon>
        <taxon>Ascomycota</taxon>
        <taxon>Pezizomycotina</taxon>
        <taxon>Sordariomycetes</taxon>
        <taxon>Sordariomycetidae</taxon>
        <taxon>Sordariales</taxon>
        <taxon>Podosporaceae</taxon>
        <taxon>Triangularia</taxon>
    </lineage>
</organism>
<comment type="caution">
    <text evidence="1">The sequence shown here is derived from an EMBL/GenBank/DDBJ whole genome shotgun (WGS) entry which is preliminary data.</text>
</comment>
<proteinExistence type="predicted"/>
<evidence type="ECO:0000313" key="1">
    <source>
        <dbReference type="EMBL" id="KAK4194849.1"/>
    </source>
</evidence>
<accession>A0AAN6X6M8</accession>
<name>A0AAN6X6M8_9PEZI</name>
<reference evidence="1" key="2">
    <citation type="submission" date="2023-05" db="EMBL/GenBank/DDBJ databases">
        <authorList>
            <consortium name="Lawrence Berkeley National Laboratory"/>
            <person name="Steindorff A."/>
            <person name="Hensen N."/>
            <person name="Bonometti L."/>
            <person name="Westerberg I."/>
            <person name="Brannstrom I.O."/>
            <person name="Guillou S."/>
            <person name="Cros-Aarteil S."/>
            <person name="Calhoun S."/>
            <person name="Haridas S."/>
            <person name="Kuo A."/>
            <person name="Mondo S."/>
            <person name="Pangilinan J."/>
            <person name="Riley R."/>
            <person name="Labutti K."/>
            <person name="Andreopoulos B."/>
            <person name="Lipzen A."/>
            <person name="Chen C."/>
            <person name="Yanf M."/>
            <person name="Daum C."/>
            <person name="Ng V."/>
            <person name="Clum A."/>
            <person name="Ohm R."/>
            <person name="Martin F."/>
            <person name="Silar P."/>
            <person name="Natvig D."/>
            <person name="Lalanne C."/>
            <person name="Gautier V."/>
            <person name="Ament-Velasquez S.L."/>
            <person name="Kruys A."/>
            <person name="Hutchinson M.I."/>
            <person name="Powell A.J."/>
            <person name="Barry K."/>
            <person name="Miller A.N."/>
            <person name="Grigoriev I.V."/>
            <person name="Debuchy R."/>
            <person name="Gladieux P."/>
            <person name="Thoren M.H."/>
            <person name="Johannesson H."/>
        </authorList>
    </citation>
    <scope>NUCLEOTIDE SEQUENCE</scope>
    <source>
        <strain evidence="1">CBS 315.58</strain>
    </source>
</reference>
<protein>
    <submittedName>
        <fullName evidence="1">Uncharacterized protein</fullName>
    </submittedName>
</protein>
<sequence length="354" mass="39955">MASTPVPNTDLILAVLKRGNGFMEGDGINVWQPRQDFPVWHFTVLLKRGNQIYPVDSDTVVKCGVLLQSTARIFKHDRALSSFFDFIKTKNVEIQPHHHMQLKAKYCTTPQQFNETMQEIWHAAQCLRGNPFGALHFRPPHTDAPIPTSTIGILPGVKAPSAMVLVLGLTTHCVKLNIWRIKQGEYQLLLRRVPGGLQFGGAILAPVFSGNVSAHDAYPIAALERVVGPNITSWLLQPRHKFMAQGKICIMHIHGREYGEVQQGISEFGRRFIFDVEMPKNRYVVELGGEEVELVWLNFQDIERALSASNFSPENGLVVLDWLLRFRILQNRAGSELLNEVVARLRYDLIGGQY</sequence>
<dbReference type="Proteomes" id="UP001303160">
    <property type="component" value="Unassembled WGS sequence"/>
</dbReference>
<keyword evidence="2" id="KW-1185">Reference proteome</keyword>
<dbReference type="EMBL" id="MU864037">
    <property type="protein sequence ID" value="KAK4194849.1"/>
    <property type="molecule type" value="Genomic_DNA"/>
</dbReference>
<dbReference type="Gene3D" id="3.90.79.10">
    <property type="entry name" value="Nucleoside Triphosphate Pyrophosphohydrolase"/>
    <property type="match status" value="1"/>
</dbReference>
<gene>
    <name evidence="1" type="ORF">QBC40DRAFT_318211</name>
</gene>
<reference evidence="1" key="1">
    <citation type="journal article" date="2023" name="Mol. Phylogenet. Evol.">
        <title>Genome-scale phylogeny and comparative genomics of the fungal order Sordariales.</title>
        <authorList>
            <person name="Hensen N."/>
            <person name="Bonometti L."/>
            <person name="Westerberg I."/>
            <person name="Brannstrom I.O."/>
            <person name="Guillou S."/>
            <person name="Cros-Aarteil S."/>
            <person name="Calhoun S."/>
            <person name="Haridas S."/>
            <person name="Kuo A."/>
            <person name="Mondo S."/>
            <person name="Pangilinan J."/>
            <person name="Riley R."/>
            <person name="LaButti K."/>
            <person name="Andreopoulos B."/>
            <person name="Lipzen A."/>
            <person name="Chen C."/>
            <person name="Yan M."/>
            <person name="Daum C."/>
            <person name="Ng V."/>
            <person name="Clum A."/>
            <person name="Steindorff A."/>
            <person name="Ohm R.A."/>
            <person name="Martin F."/>
            <person name="Silar P."/>
            <person name="Natvig D.O."/>
            <person name="Lalanne C."/>
            <person name="Gautier V."/>
            <person name="Ament-Velasquez S.L."/>
            <person name="Kruys A."/>
            <person name="Hutchinson M.I."/>
            <person name="Powell A.J."/>
            <person name="Barry K."/>
            <person name="Miller A.N."/>
            <person name="Grigoriev I.V."/>
            <person name="Debuchy R."/>
            <person name="Gladieux P."/>
            <person name="Hiltunen Thoren M."/>
            <person name="Johannesson H."/>
        </authorList>
    </citation>
    <scope>NUCLEOTIDE SEQUENCE</scope>
    <source>
        <strain evidence="1">CBS 315.58</strain>
    </source>
</reference>
<evidence type="ECO:0000313" key="2">
    <source>
        <dbReference type="Proteomes" id="UP001303160"/>
    </source>
</evidence>
<dbReference type="AlphaFoldDB" id="A0AAN6X6M8"/>